<sequence length="355" mass="39056">MRVAFFTNTPAQAHLYRNVVERLEAAGHEVLVLGRDYGCTVDLLEYHELPYRLYGEVSHSQLSLARELPQHGVRMLREIHAFDPDLVFGMGVFATVTGALTGTPSVVVVDSEPDPYDHAVSKRLARAMLSPQAFEKDLGANHFEFRGFKECAYLHPDVFDPDPSVREDLGLDAGEEFVVVRFNGFGAHHDVGESGIPPARRRDLLARLDERATVLVSDEGDKLDLDGLPAREFDVAPARLHDALAEAELLVADTQTVVTEAALLGTPAVRSNSFVGEDDMGNFRELESADLVRNVADPEAAVETATSLLDDPETGERWRRRRDDYVADLVNLTDVLVSVAERRGRVDGVSGLSPT</sequence>
<dbReference type="PANTHER" id="PTHR39662">
    <property type="entry name" value="DUF354 DOMAIN-CONTAINING PROTEIN-RELATED"/>
    <property type="match status" value="1"/>
</dbReference>
<reference evidence="1 2" key="1">
    <citation type="journal article" date="2019" name="Int. J. Syst. Evol. Microbiol.">
        <title>The Global Catalogue of Microorganisms (GCM) 10K type strain sequencing project: providing services to taxonomists for standard genome sequencing and annotation.</title>
        <authorList>
            <consortium name="The Broad Institute Genomics Platform"/>
            <consortium name="The Broad Institute Genome Sequencing Center for Infectious Disease"/>
            <person name="Wu L."/>
            <person name="Ma J."/>
        </authorList>
    </citation>
    <scope>NUCLEOTIDE SEQUENCE [LARGE SCALE GENOMIC DNA]</scope>
    <source>
        <strain evidence="1 2">XZGYJ-43</strain>
    </source>
</reference>
<dbReference type="AlphaFoldDB" id="A0ABD5Z0Y8"/>
<evidence type="ECO:0000313" key="2">
    <source>
        <dbReference type="Proteomes" id="UP001596447"/>
    </source>
</evidence>
<accession>A0ABD5Z0Y8</accession>
<dbReference type="InterPro" id="IPR007152">
    <property type="entry name" value="DUF354"/>
</dbReference>
<protein>
    <recommendedName>
        <fullName evidence="3">DUF354 domain-containing protein</fullName>
    </recommendedName>
</protein>
<proteinExistence type="predicted"/>
<evidence type="ECO:0000313" key="1">
    <source>
        <dbReference type="EMBL" id="MFC7198834.1"/>
    </source>
</evidence>
<keyword evidence="2" id="KW-1185">Reference proteome</keyword>
<dbReference type="EMBL" id="JBHTAR010000011">
    <property type="protein sequence ID" value="MFC7198834.1"/>
    <property type="molecule type" value="Genomic_DNA"/>
</dbReference>
<gene>
    <name evidence="1" type="ORF">ACFQJ9_05265</name>
</gene>
<comment type="caution">
    <text evidence="1">The sequence shown here is derived from an EMBL/GenBank/DDBJ whole genome shotgun (WGS) entry which is preliminary data.</text>
</comment>
<organism evidence="1 2">
    <name type="scientific">Halospeciosus flavus</name>
    <dbReference type="NCBI Taxonomy" id="3032283"/>
    <lineage>
        <taxon>Archaea</taxon>
        <taxon>Methanobacteriati</taxon>
        <taxon>Methanobacteriota</taxon>
        <taxon>Stenosarchaea group</taxon>
        <taxon>Halobacteria</taxon>
        <taxon>Halobacteriales</taxon>
        <taxon>Halobacteriaceae</taxon>
        <taxon>Halospeciosus</taxon>
    </lineage>
</organism>
<dbReference type="PANTHER" id="PTHR39662:SF1">
    <property type="entry name" value="DUF354 DOMAIN-CONTAINING PROTEIN"/>
    <property type="match status" value="1"/>
</dbReference>
<name>A0ABD5Z0Y8_9EURY</name>
<dbReference type="Gene3D" id="3.40.50.2000">
    <property type="entry name" value="Glycogen Phosphorylase B"/>
    <property type="match status" value="1"/>
</dbReference>
<dbReference type="RefSeq" id="WP_279528792.1">
    <property type="nucleotide sequence ID" value="NZ_CP122312.1"/>
</dbReference>
<dbReference type="Proteomes" id="UP001596447">
    <property type="component" value="Unassembled WGS sequence"/>
</dbReference>
<evidence type="ECO:0008006" key="3">
    <source>
        <dbReference type="Google" id="ProtNLM"/>
    </source>
</evidence>
<dbReference type="SUPFAM" id="SSF53756">
    <property type="entry name" value="UDP-Glycosyltransferase/glycogen phosphorylase"/>
    <property type="match status" value="1"/>
</dbReference>